<dbReference type="KEGG" id="msei:MSEDJ_53550"/>
<keyword evidence="2" id="KW-1185">Reference proteome</keyword>
<proteinExistence type="predicted"/>
<accession>A0A7I7QY01</accession>
<dbReference type="EMBL" id="AP022588">
    <property type="protein sequence ID" value="BBY31259.1"/>
    <property type="molecule type" value="Genomic_DNA"/>
</dbReference>
<evidence type="ECO:0000313" key="1">
    <source>
        <dbReference type="EMBL" id="BBY31259.1"/>
    </source>
</evidence>
<dbReference type="AlphaFoldDB" id="A0A7I7QY01"/>
<gene>
    <name evidence="1" type="ORF">MSEDJ_53550</name>
</gene>
<dbReference type="RefSeq" id="WP_163800781.1">
    <property type="nucleotide sequence ID" value="NZ_AP022588.1"/>
</dbReference>
<dbReference type="Proteomes" id="UP000467193">
    <property type="component" value="Chromosome"/>
</dbReference>
<organism evidence="1 2">
    <name type="scientific">Mycolicibacterium sediminis</name>
    <dbReference type="NCBI Taxonomy" id="1286180"/>
    <lineage>
        <taxon>Bacteria</taxon>
        <taxon>Bacillati</taxon>
        <taxon>Actinomycetota</taxon>
        <taxon>Actinomycetes</taxon>
        <taxon>Mycobacteriales</taxon>
        <taxon>Mycobacteriaceae</taxon>
        <taxon>Mycolicibacterium</taxon>
    </lineage>
</organism>
<protein>
    <submittedName>
        <fullName evidence="1">Uncharacterized protein</fullName>
    </submittedName>
</protein>
<sequence>MSDLTPELRVEIEEILQKSQKRHGYVYRELAEGLGPDEMAKRHDKTAAHMKRFVTSLKHILDGTMPTTSTVLTNSYGYRELLNYDTTRDLHEYIASWLTRLKEKKSEVSFEPLDGDALVSPVASRKRADVVEVVCPQCFMVHPGECY</sequence>
<name>A0A7I7QY01_9MYCO</name>
<evidence type="ECO:0000313" key="2">
    <source>
        <dbReference type="Proteomes" id="UP000467193"/>
    </source>
</evidence>
<reference evidence="1 2" key="1">
    <citation type="journal article" date="2019" name="Emerg. Microbes Infect.">
        <title>Comprehensive subspecies identification of 175 nontuberculous mycobacteria species based on 7547 genomic profiles.</title>
        <authorList>
            <person name="Matsumoto Y."/>
            <person name="Kinjo T."/>
            <person name="Motooka D."/>
            <person name="Nabeya D."/>
            <person name="Jung N."/>
            <person name="Uechi K."/>
            <person name="Horii T."/>
            <person name="Iida T."/>
            <person name="Fujita J."/>
            <person name="Nakamura S."/>
        </authorList>
    </citation>
    <scope>NUCLEOTIDE SEQUENCE [LARGE SCALE GENOMIC DNA]</scope>
    <source>
        <strain evidence="1 2">JCM 17899</strain>
    </source>
</reference>